<evidence type="ECO:0000256" key="3">
    <source>
        <dbReference type="ARBA" id="ARBA00013793"/>
    </source>
</evidence>
<evidence type="ECO:0000256" key="6">
    <source>
        <dbReference type="ARBA" id="ARBA00022776"/>
    </source>
</evidence>
<evidence type="ECO:0000256" key="11">
    <source>
        <dbReference type="SAM" id="Coils"/>
    </source>
</evidence>
<evidence type="ECO:0000256" key="4">
    <source>
        <dbReference type="ARBA" id="ARBA00022454"/>
    </source>
</evidence>
<dbReference type="GO" id="GO:0000444">
    <property type="term" value="C:MIS12/MIND type complex"/>
    <property type="evidence" value="ECO:0007669"/>
    <property type="project" value="TreeGrafter"/>
</dbReference>
<comment type="similarity">
    <text evidence="2">Belongs to the mis12 family.</text>
</comment>
<proteinExistence type="inferred from homology"/>
<feature type="coiled-coil region" evidence="11">
    <location>
        <begin position="114"/>
        <end position="155"/>
    </location>
</feature>
<dbReference type="GO" id="GO:0000070">
    <property type="term" value="P:mitotic sister chromatid segregation"/>
    <property type="evidence" value="ECO:0007669"/>
    <property type="project" value="TreeGrafter"/>
</dbReference>
<evidence type="ECO:0000313" key="13">
    <source>
        <dbReference type="Proteomes" id="UP001292094"/>
    </source>
</evidence>
<evidence type="ECO:0000256" key="9">
    <source>
        <dbReference type="ARBA" id="ARBA00023306"/>
    </source>
</evidence>
<keyword evidence="5" id="KW-0132">Cell division</keyword>
<keyword evidence="4" id="KW-0158">Chromosome</keyword>
<keyword evidence="13" id="KW-1185">Reference proteome</keyword>
<dbReference type="Pfam" id="PF05859">
    <property type="entry name" value="Mis12"/>
    <property type="match status" value="1"/>
</dbReference>
<dbReference type="PANTHER" id="PTHR14527:SF2">
    <property type="entry name" value="PROTEIN MIS12 HOMOLOG"/>
    <property type="match status" value="1"/>
</dbReference>
<keyword evidence="10" id="KW-0137">Centromere</keyword>
<name>A0AAE1QBV3_9EUCA</name>
<evidence type="ECO:0000256" key="1">
    <source>
        <dbReference type="ARBA" id="ARBA00004629"/>
    </source>
</evidence>
<dbReference type="GO" id="GO:0051382">
    <property type="term" value="P:kinetochore assembly"/>
    <property type="evidence" value="ECO:0007669"/>
    <property type="project" value="TreeGrafter"/>
</dbReference>
<organism evidence="12 13">
    <name type="scientific">Petrolisthes manimaculis</name>
    <dbReference type="NCBI Taxonomy" id="1843537"/>
    <lineage>
        <taxon>Eukaryota</taxon>
        <taxon>Metazoa</taxon>
        <taxon>Ecdysozoa</taxon>
        <taxon>Arthropoda</taxon>
        <taxon>Crustacea</taxon>
        <taxon>Multicrustacea</taxon>
        <taxon>Malacostraca</taxon>
        <taxon>Eumalacostraca</taxon>
        <taxon>Eucarida</taxon>
        <taxon>Decapoda</taxon>
        <taxon>Pleocyemata</taxon>
        <taxon>Anomura</taxon>
        <taxon>Galatheoidea</taxon>
        <taxon>Porcellanidae</taxon>
        <taxon>Petrolisthes</taxon>
    </lineage>
</organism>
<evidence type="ECO:0000256" key="5">
    <source>
        <dbReference type="ARBA" id="ARBA00022618"/>
    </source>
</evidence>
<dbReference type="InterPro" id="IPR008685">
    <property type="entry name" value="Centromere_Mis12"/>
</dbReference>
<protein>
    <recommendedName>
        <fullName evidence="3">Protein MIS12 homolog</fullName>
    </recommendedName>
</protein>
<comment type="subcellular location">
    <subcellularLocation>
        <location evidence="1">Chromosome</location>
        <location evidence="1">Centromere</location>
        <location evidence="1">Kinetochore</location>
    </subcellularLocation>
</comment>
<dbReference type="GO" id="GO:0005634">
    <property type="term" value="C:nucleus"/>
    <property type="evidence" value="ECO:0007669"/>
    <property type="project" value="InterPro"/>
</dbReference>
<dbReference type="Proteomes" id="UP001292094">
    <property type="component" value="Unassembled WGS sequence"/>
</dbReference>
<keyword evidence="7" id="KW-0995">Kinetochore</keyword>
<evidence type="ECO:0000256" key="8">
    <source>
        <dbReference type="ARBA" id="ARBA00023054"/>
    </source>
</evidence>
<keyword evidence="9" id="KW-0131">Cell cycle</keyword>
<gene>
    <name evidence="12" type="ORF">Pmani_005618</name>
</gene>
<evidence type="ECO:0000256" key="7">
    <source>
        <dbReference type="ARBA" id="ARBA00022838"/>
    </source>
</evidence>
<dbReference type="GO" id="GO:0051301">
    <property type="term" value="P:cell division"/>
    <property type="evidence" value="ECO:0007669"/>
    <property type="project" value="UniProtKB-KW"/>
</dbReference>
<reference evidence="12" key="1">
    <citation type="submission" date="2023-11" db="EMBL/GenBank/DDBJ databases">
        <title>Genome assemblies of two species of porcelain crab, Petrolisthes cinctipes and Petrolisthes manimaculis (Anomura: Porcellanidae).</title>
        <authorList>
            <person name="Angst P."/>
        </authorList>
    </citation>
    <scope>NUCLEOTIDE SEQUENCE</scope>
    <source>
        <strain evidence="12">PB745_02</strain>
        <tissue evidence="12">Gill</tissue>
    </source>
</reference>
<dbReference type="EMBL" id="JAWZYT010000425">
    <property type="protein sequence ID" value="KAK4323684.1"/>
    <property type="molecule type" value="Genomic_DNA"/>
</dbReference>
<dbReference type="PANTHER" id="PTHR14527">
    <property type="entry name" value="PROTEIN MIS12 HOMOLOG"/>
    <property type="match status" value="1"/>
</dbReference>
<evidence type="ECO:0000256" key="2">
    <source>
        <dbReference type="ARBA" id="ARBA00008643"/>
    </source>
</evidence>
<dbReference type="AlphaFoldDB" id="A0AAE1QBV3"/>
<comment type="caution">
    <text evidence="12">The sequence shown here is derived from an EMBL/GenBank/DDBJ whole genome shotgun (WGS) entry which is preliminary data.</text>
</comment>
<accession>A0AAE1QBV3</accession>
<sequence length="221" mass="25032">MAPGGCELPNEEYEVQFLGFTPSMFLNGVERIIADRLSEALDQLEQHMSKVPVAVLPQNESHNGINTLRLEIDKHFTKTIQKFKVNARKTLMVPPLILHPADKEQAYPASAADITILETEIEKLQLQLKNEKFMQDKYKEQLQEAEVVLHEQQEVLEGILAPHVVTNMKVAREKLLFIQTNQNEVEAAIESSVKLGTVHLPSHSDFTPDQIISNKVFQNDV</sequence>
<keyword evidence="8 11" id="KW-0175">Coiled coil</keyword>
<evidence type="ECO:0000313" key="12">
    <source>
        <dbReference type="EMBL" id="KAK4323684.1"/>
    </source>
</evidence>
<evidence type="ECO:0000256" key="10">
    <source>
        <dbReference type="ARBA" id="ARBA00023328"/>
    </source>
</evidence>
<keyword evidence="6" id="KW-0498">Mitosis</keyword>